<dbReference type="InterPro" id="IPR035965">
    <property type="entry name" value="PAS-like_dom_sf"/>
</dbReference>
<proteinExistence type="predicted"/>
<dbReference type="Pfam" id="PF13426">
    <property type="entry name" value="PAS_9"/>
    <property type="match status" value="1"/>
</dbReference>
<accession>A0A523RXM5</accession>
<organism evidence="4 5">
    <name type="scientific">Aerophobetes bacterium</name>
    <dbReference type="NCBI Taxonomy" id="2030807"/>
    <lineage>
        <taxon>Bacteria</taxon>
        <taxon>Candidatus Aerophobota</taxon>
    </lineage>
</organism>
<dbReference type="InterPro" id="IPR000700">
    <property type="entry name" value="PAS-assoc_C"/>
</dbReference>
<dbReference type="Gene3D" id="3.30.450.20">
    <property type="entry name" value="PAS domain"/>
    <property type="match status" value="1"/>
</dbReference>
<gene>
    <name evidence="4" type="ORF">E3J84_03885</name>
</gene>
<keyword evidence="1" id="KW-0472">Membrane</keyword>
<reference evidence="4 5" key="1">
    <citation type="submission" date="2019-03" db="EMBL/GenBank/DDBJ databases">
        <title>Metabolic potential of uncultured bacteria and archaea associated with petroleum seepage in deep-sea sediments.</title>
        <authorList>
            <person name="Dong X."/>
            <person name="Hubert C."/>
        </authorList>
    </citation>
    <scope>NUCLEOTIDE SEQUENCE [LARGE SCALE GENOMIC DNA]</scope>
    <source>
        <strain evidence="4">E44_bin7</strain>
    </source>
</reference>
<feature type="transmembrane region" description="Helical" evidence="1">
    <location>
        <begin position="12"/>
        <end position="29"/>
    </location>
</feature>
<evidence type="ECO:0000313" key="5">
    <source>
        <dbReference type="Proteomes" id="UP000316360"/>
    </source>
</evidence>
<dbReference type="PANTHER" id="PTHR44757">
    <property type="entry name" value="DIGUANYLATE CYCLASE DGCP"/>
    <property type="match status" value="1"/>
</dbReference>
<dbReference type="PROSITE" id="PS50113">
    <property type="entry name" value="PAC"/>
    <property type="match status" value="1"/>
</dbReference>
<dbReference type="PANTHER" id="PTHR44757:SF2">
    <property type="entry name" value="BIOFILM ARCHITECTURE MAINTENANCE PROTEIN MBAA"/>
    <property type="match status" value="1"/>
</dbReference>
<comment type="caution">
    <text evidence="4">The sequence shown here is derived from an EMBL/GenBank/DDBJ whole genome shotgun (WGS) entry which is preliminary data.</text>
</comment>
<protein>
    <submittedName>
        <fullName evidence="4">PAS domain S-box protein</fullName>
    </submittedName>
</protein>
<name>A0A523RXM5_UNCAE</name>
<evidence type="ECO:0000256" key="1">
    <source>
        <dbReference type="SAM" id="Phobius"/>
    </source>
</evidence>
<evidence type="ECO:0000259" key="3">
    <source>
        <dbReference type="PROSITE" id="PS50113"/>
    </source>
</evidence>
<keyword evidence="1" id="KW-1133">Transmembrane helix</keyword>
<feature type="domain" description="PAC" evidence="3">
    <location>
        <begin position="288"/>
        <end position="340"/>
    </location>
</feature>
<feature type="transmembrane region" description="Helical" evidence="1">
    <location>
        <begin position="55"/>
        <end position="74"/>
    </location>
</feature>
<keyword evidence="1" id="KW-0812">Transmembrane</keyword>
<dbReference type="PROSITE" id="PS50112">
    <property type="entry name" value="PAS"/>
    <property type="match status" value="1"/>
</dbReference>
<feature type="non-terminal residue" evidence="4">
    <location>
        <position position="351"/>
    </location>
</feature>
<dbReference type="SUPFAM" id="SSF55785">
    <property type="entry name" value="PYP-like sensor domain (PAS domain)"/>
    <property type="match status" value="1"/>
</dbReference>
<dbReference type="SMART" id="SM00091">
    <property type="entry name" value="PAS"/>
    <property type="match status" value="1"/>
</dbReference>
<dbReference type="CDD" id="cd00130">
    <property type="entry name" value="PAS"/>
    <property type="match status" value="1"/>
</dbReference>
<dbReference type="InterPro" id="IPR052155">
    <property type="entry name" value="Biofilm_reg_signaling"/>
</dbReference>
<dbReference type="EMBL" id="SOKJ01000219">
    <property type="protein sequence ID" value="TET10523.1"/>
    <property type="molecule type" value="Genomic_DNA"/>
</dbReference>
<dbReference type="NCBIfam" id="TIGR00229">
    <property type="entry name" value="sensory_box"/>
    <property type="match status" value="1"/>
</dbReference>
<evidence type="ECO:0000259" key="2">
    <source>
        <dbReference type="PROSITE" id="PS50112"/>
    </source>
</evidence>
<sequence>MKNKNTNHISRSGHFILLGIVFAAFYWILESVLDVFVFHEGTLAEQILSADPNEIWMRLLIMSIFIIFGVYAQITVTKRKKVEEALQRQAHDLGERVKELNCLYGISALVEKEGTSLEEIIEGTVSLIPPAWQYPKITCARITLQHQTFKTDNFKETIWKQTAGIIVHGRRVGTLEVCYLEERPESAEEPFLKEAKSLINAIAERLGRIIDHQKVHTELRIKDEAIASSINAIILADLEGNLTYANRSFLNMWGYDDKEVLGKPVAEFFQTKEKAFEIIEALYHRESWTGEPVARRKDNSTFDVHLLASVVKDKTDKSICMIACAVDITERKRIEQMKNDFVSLASHELRT</sequence>
<dbReference type="AlphaFoldDB" id="A0A523RXM5"/>
<dbReference type="Proteomes" id="UP000316360">
    <property type="component" value="Unassembled WGS sequence"/>
</dbReference>
<feature type="domain" description="PAS" evidence="2">
    <location>
        <begin position="224"/>
        <end position="274"/>
    </location>
</feature>
<dbReference type="InterPro" id="IPR000014">
    <property type="entry name" value="PAS"/>
</dbReference>
<evidence type="ECO:0000313" key="4">
    <source>
        <dbReference type="EMBL" id="TET10523.1"/>
    </source>
</evidence>